<evidence type="ECO:0000256" key="1">
    <source>
        <dbReference type="SAM" id="MobiDB-lite"/>
    </source>
</evidence>
<gene>
    <name evidence="2" type="ORF">LtaPh_3123421</name>
</gene>
<proteinExistence type="predicted"/>
<protein>
    <submittedName>
        <fullName evidence="2">Unspecified product</fullName>
    </submittedName>
</protein>
<accession>A0A640KQ77</accession>
<feature type="region of interest" description="Disordered" evidence="1">
    <location>
        <begin position="1"/>
        <end position="32"/>
    </location>
</feature>
<name>A0A640KQ77_LEITA</name>
<dbReference type="VEuPathDB" id="TriTrypDB:LtaPh_3123421"/>
<dbReference type="Proteomes" id="UP000419144">
    <property type="component" value="Unassembled WGS sequence"/>
</dbReference>
<reference evidence="2" key="1">
    <citation type="submission" date="2019-11" db="EMBL/GenBank/DDBJ databases">
        <title>Leishmania tarentolae CDS.</title>
        <authorList>
            <person name="Goto Y."/>
            <person name="Yamagishi J."/>
        </authorList>
    </citation>
    <scope>NUCLEOTIDE SEQUENCE [LARGE SCALE GENOMIC DNA]</scope>
    <source>
        <strain evidence="2">Parrot Tar II</strain>
    </source>
</reference>
<dbReference type="AlphaFoldDB" id="A0A640KQ77"/>
<comment type="caution">
    <text evidence="2">The sequence shown here is derived from an EMBL/GenBank/DDBJ whole genome shotgun (WGS) entry which is preliminary data.</text>
</comment>
<dbReference type="EMBL" id="BLBS01000047">
    <property type="protein sequence ID" value="GET91194.1"/>
    <property type="molecule type" value="Genomic_DNA"/>
</dbReference>
<evidence type="ECO:0000313" key="3">
    <source>
        <dbReference type="Proteomes" id="UP000419144"/>
    </source>
</evidence>
<evidence type="ECO:0000313" key="2">
    <source>
        <dbReference type="EMBL" id="GET91194.1"/>
    </source>
</evidence>
<organism evidence="2 3">
    <name type="scientific">Leishmania tarentolae</name>
    <name type="common">Sauroleishmania tarentolae</name>
    <dbReference type="NCBI Taxonomy" id="5689"/>
    <lineage>
        <taxon>Eukaryota</taxon>
        <taxon>Discoba</taxon>
        <taxon>Euglenozoa</taxon>
        <taxon>Kinetoplastea</taxon>
        <taxon>Metakinetoplastina</taxon>
        <taxon>Trypanosomatida</taxon>
        <taxon>Trypanosomatidae</taxon>
        <taxon>Leishmaniinae</taxon>
        <taxon>Leishmania</taxon>
        <taxon>lizard Leishmania</taxon>
    </lineage>
</organism>
<keyword evidence="3" id="KW-1185">Reference proteome</keyword>
<sequence length="91" mass="9428">MPGALREAVGQPQATALGDPAPRLHPTPRLQSLPAAACRNTVRVLSTWEPGGLHGAGLGCFPRASGVSPHQPTRPDVDAACFPRTHCGPDC</sequence>